<evidence type="ECO:0000259" key="1">
    <source>
        <dbReference type="Pfam" id="PF00814"/>
    </source>
</evidence>
<dbReference type="CDD" id="cd24032">
    <property type="entry name" value="ASKHA_NBD_TsaB"/>
    <property type="match status" value="1"/>
</dbReference>
<name>A0A0R2ABS3_9LACO</name>
<dbReference type="InterPro" id="IPR000905">
    <property type="entry name" value="Gcp-like_dom"/>
</dbReference>
<evidence type="ECO:0000313" key="3">
    <source>
        <dbReference type="Proteomes" id="UP000051733"/>
    </source>
</evidence>
<dbReference type="PATRIC" id="fig|1423813.3.peg.550"/>
<dbReference type="GO" id="GO:0002949">
    <property type="term" value="P:tRNA threonylcarbamoyladenosine modification"/>
    <property type="evidence" value="ECO:0007669"/>
    <property type="project" value="InterPro"/>
</dbReference>
<accession>A0A0R2ABS3</accession>
<keyword evidence="2" id="KW-0378">Hydrolase</keyword>
<dbReference type="Proteomes" id="UP000051733">
    <property type="component" value="Unassembled WGS sequence"/>
</dbReference>
<dbReference type="EMBL" id="AYYY01000063">
    <property type="protein sequence ID" value="KRM60451.1"/>
    <property type="molecule type" value="Genomic_DNA"/>
</dbReference>
<dbReference type="PANTHER" id="PTHR11735">
    <property type="entry name" value="TRNA N6-ADENOSINE THREONYLCARBAMOYLTRANSFERASE"/>
    <property type="match status" value="1"/>
</dbReference>
<organism evidence="2 3">
    <name type="scientific">Paucilactobacillus vaccinostercus DSM 20634</name>
    <dbReference type="NCBI Taxonomy" id="1423813"/>
    <lineage>
        <taxon>Bacteria</taxon>
        <taxon>Bacillati</taxon>
        <taxon>Bacillota</taxon>
        <taxon>Bacilli</taxon>
        <taxon>Lactobacillales</taxon>
        <taxon>Lactobacillaceae</taxon>
        <taxon>Paucilactobacillus</taxon>
    </lineage>
</organism>
<sequence length="244" mass="26862">MKILAIDTSNHPLSIAITDDDQLIATTTLNLTKNHSIYVMPTIEKLVAIAGWQPADLDRIVVAKGPGSYTGVRIAVTTAKTLADTLQIDLVGVSSLKVIGAHVAQLQAGRPTIVIFNARRNNVFAAGYQAQQGQMNEWLAQQHMSFEDLLQLVEERQEAVSMVGEFDAQFDEQVAQSPAHSLITRLPANYAIPSAYDLAILGRSAQPVTQLDEFVPDYLRITEAEANWQKKHPGELKQSYVREV</sequence>
<keyword evidence="2" id="KW-0645">Protease</keyword>
<dbReference type="Gene3D" id="3.30.420.40">
    <property type="match status" value="2"/>
</dbReference>
<reference evidence="2 3" key="1">
    <citation type="journal article" date="2015" name="Genome Announc.">
        <title>Expanding the biotechnology potential of lactobacilli through comparative genomics of 213 strains and associated genera.</title>
        <authorList>
            <person name="Sun Z."/>
            <person name="Harris H.M."/>
            <person name="McCann A."/>
            <person name="Guo C."/>
            <person name="Argimon S."/>
            <person name="Zhang W."/>
            <person name="Yang X."/>
            <person name="Jeffery I.B."/>
            <person name="Cooney J.C."/>
            <person name="Kagawa T.F."/>
            <person name="Liu W."/>
            <person name="Song Y."/>
            <person name="Salvetti E."/>
            <person name="Wrobel A."/>
            <person name="Rasinkangas P."/>
            <person name="Parkhill J."/>
            <person name="Rea M.C."/>
            <person name="O'Sullivan O."/>
            <person name="Ritari J."/>
            <person name="Douillard F.P."/>
            <person name="Paul Ross R."/>
            <person name="Yang R."/>
            <person name="Briner A.E."/>
            <person name="Felis G.E."/>
            <person name="de Vos W.M."/>
            <person name="Barrangou R."/>
            <person name="Klaenhammer T.R."/>
            <person name="Caufield P.W."/>
            <person name="Cui Y."/>
            <person name="Zhang H."/>
            <person name="O'Toole P.W."/>
        </authorList>
    </citation>
    <scope>NUCLEOTIDE SEQUENCE [LARGE SCALE GENOMIC DNA]</scope>
    <source>
        <strain evidence="2 3">DSM 20634</strain>
    </source>
</reference>
<dbReference type="RefSeq" id="WP_057780525.1">
    <property type="nucleotide sequence ID" value="NZ_AYYY01000063.1"/>
</dbReference>
<dbReference type="InterPro" id="IPR022496">
    <property type="entry name" value="T6A_TsaB"/>
</dbReference>
<evidence type="ECO:0000313" key="2">
    <source>
        <dbReference type="EMBL" id="KRM60451.1"/>
    </source>
</evidence>
<dbReference type="STRING" id="1423813.FC26_GL000539"/>
<protein>
    <submittedName>
        <fullName evidence="2">Peptidase M22, glycoprotease</fullName>
    </submittedName>
</protein>
<dbReference type="OrthoDB" id="9784166at2"/>
<dbReference type="NCBIfam" id="TIGR03725">
    <property type="entry name" value="T6A_YeaZ"/>
    <property type="match status" value="1"/>
</dbReference>
<gene>
    <name evidence="2" type="ORF">FC26_GL000539</name>
</gene>
<proteinExistence type="predicted"/>
<feature type="domain" description="Gcp-like" evidence="1">
    <location>
        <begin position="32"/>
        <end position="228"/>
    </location>
</feature>
<dbReference type="GO" id="GO:0005829">
    <property type="term" value="C:cytosol"/>
    <property type="evidence" value="ECO:0007669"/>
    <property type="project" value="TreeGrafter"/>
</dbReference>
<dbReference type="GO" id="GO:0008233">
    <property type="term" value="F:peptidase activity"/>
    <property type="evidence" value="ECO:0007669"/>
    <property type="project" value="UniProtKB-KW"/>
</dbReference>
<keyword evidence="3" id="KW-1185">Reference proteome</keyword>
<dbReference type="InterPro" id="IPR043129">
    <property type="entry name" value="ATPase_NBD"/>
</dbReference>
<dbReference type="GO" id="GO:0006508">
    <property type="term" value="P:proteolysis"/>
    <property type="evidence" value="ECO:0007669"/>
    <property type="project" value="UniProtKB-KW"/>
</dbReference>
<dbReference type="SUPFAM" id="SSF53067">
    <property type="entry name" value="Actin-like ATPase domain"/>
    <property type="match status" value="2"/>
</dbReference>
<comment type="caution">
    <text evidence="2">The sequence shown here is derived from an EMBL/GenBank/DDBJ whole genome shotgun (WGS) entry which is preliminary data.</text>
</comment>
<dbReference type="Pfam" id="PF00814">
    <property type="entry name" value="TsaD"/>
    <property type="match status" value="1"/>
</dbReference>
<dbReference type="AlphaFoldDB" id="A0A0R2ABS3"/>
<dbReference type="PANTHER" id="PTHR11735:SF11">
    <property type="entry name" value="TRNA THREONYLCARBAMOYLADENOSINE BIOSYNTHESIS PROTEIN TSAB"/>
    <property type="match status" value="1"/>
</dbReference>